<evidence type="ECO:0000256" key="4">
    <source>
        <dbReference type="PROSITE-ProRule" id="PRU00024"/>
    </source>
</evidence>
<dbReference type="Gene3D" id="3.30.160.60">
    <property type="entry name" value="Classic Zinc Finger"/>
    <property type="match status" value="1"/>
</dbReference>
<name>A0A8J1LP92_XENLA</name>
<dbReference type="PANTHER" id="PTHR25465:SF39">
    <property type="entry name" value="E3 UBIQUITIN-PROTEIN LIGASE TRIM47-LIKE"/>
    <property type="match status" value="1"/>
</dbReference>
<evidence type="ECO:0000256" key="1">
    <source>
        <dbReference type="ARBA" id="ARBA00022723"/>
    </source>
</evidence>
<dbReference type="InterPro" id="IPR000315">
    <property type="entry name" value="Znf_B-box"/>
</dbReference>
<dbReference type="GO" id="GO:0008270">
    <property type="term" value="F:zinc ion binding"/>
    <property type="evidence" value="ECO:0007669"/>
    <property type="project" value="UniProtKB-KW"/>
</dbReference>
<dbReference type="Proteomes" id="UP000186698">
    <property type="component" value="Chromosome 8S"/>
</dbReference>
<accession>A0A8J1LP92</accession>
<protein>
    <submittedName>
        <fullName evidence="8">E3 ubiquitin/ISG15 ligase TRIM25-like</fullName>
    </submittedName>
</protein>
<evidence type="ECO:0000259" key="5">
    <source>
        <dbReference type="PROSITE" id="PS50089"/>
    </source>
</evidence>
<dbReference type="PROSITE" id="PS50089">
    <property type="entry name" value="ZF_RING_2"/>
    <property type="match status" value="1"/>
</dbReference>
<dbReference type="SUPFAM" id="SSF57845">
    <property type="entry name" value="B-box zinc-binding domain"/>
    <property type="match status" value="1"/>
</dbReference>
<evidence type="ECO:0000256" key="3">
    <source>
        <dbReference type="ARBA" id="ARBA00022833"/>
    </source>
</evidence>
<dbReference type="RefSeq" id="XP_041430515.1">
    <property type="nucleotide sequence ID" value="XM_041574581.1"/>
</dbReference>
<dbReference type="InterPro" id="IPR051051">
    <property type="entry name" value="E3_ubiq-ligase_TRIM/RNF"/>
</dbReference>
<dbReference type="InterPro" id="IPR017907">
    <property type="entry name" value="Znf_RING_CS"/>
</dbReference>
<keyword evidence="2 4" id="KW-0863">Zinc-finger</keyword>
<dbReference type="GeneID" id="121397600"/>
<dbReference type="SMART" id="SM00336">
    <property type="entry name" value="BBOX"/>
    <property type="match status" value="1"/>
</dbReference>
<dbReference type="PROSITE" id="PS50119">
    <property type="entry name" value="ZF_BBOX"/>
    <property type="match status" value="1"/>
</dbReference>
<evidence type="ECO:0000256" key="2">
    <source>
        <dbReference type="ARBA" id="ARBA00022771"/>
    </source>
</evidence>
<dbReference type="InterPro" id="IPR027370">
    <property type="entry name" value="Znf-RING_euk"/>
</dbReference>
<keyword evidence="7" id="KW-1185">Reference proteome</keyword>
<organism evidence="7 8">
    <name type="scientific">Xenopus laevis</name>
    <name type="common">African clawed frog</name>
    <dbReference type="NCBI Taxonomy" id="8355"/>
    <lineage>
        <taxon>Eukaryota</taxon>
        <taxon>Metazoa</taxon>
        <taxon>Chordata</taxon>
        <taxon>Craniata</taxon>
        <taxon>Vertebrata</taxon>
        <taxon>Euteleostomi</taxon>
        <taxon>Amphibia</taxon>
        <taxon>Batrachia</taxon>
        <taxon>Anura</taxon>
        <taxon>Pipoidea</taxon>
        <taxon>Pipidae</taxon>
        <taxon>Xenopodinae</taxon>
        <taxon>Xenopus</taxon>
        <taxon>Xenopus</taxon>
    </lineage>
</organism>
<keyword evidence="1" id="KW-0479">Metal-binding</keyword>
<dbReference type="SMART" id="SM00184">
    <property type="entry name" value="RING"/>
    <property type="match status" value="1"/>
</dbReference>
<dbReference type="InterPro" id="IPR013083">
    <property type="entry name" value="Znf_RING/FYVE/PHD"/>
</dbReference>
<dbReference type="Pfam" id="PF13445">
    <property type="entry name" value="zf-RING_UBOX"/>
    <property type="match status" value="1"/>
</dbReference>
<reference evidence="8" key="1">
    <citation type="submission" date="2025-08" db="UniProtKB">
        <authorList>
            <consortium name="RefSeq"/>
        </authorList>
    </citation>
    <scope>IDENTIFICATION</scope>
    <source>
        <strain evidence="8">J_2021</strain>
        <tissue evidence="8">Erythrocytes</tissue>
    </source>
</reference>
<proteinExistence type="predicted"/>
<keyword evidence="3" id="KW-0862">Zinc</keyword>
<dbReference type="Gene3D" id="3.30.40.10">
    <property type="entry name" value="Zinc/RING finger domain, C3HC4 (zinc finger)"/>
    <property type="match status" value="1"/>
</dbReference>
<evidence type="ECO:0000313" key="8">
    <source>
        <dbReference type="RefSeq" id="XP_041430515.1"/>
    </source>
</evidence>
<dbReference type="Pfam" id="PF00643">
    <property type="entry name" value="zf-B_box"/>
    <property type="match status" value="1"/>
</dbReference>
<dbReference type="KEGG" id="xla:121397600"/>
<dbReference type="PANTHER" id="PTHR25465">
    <property type="entry name" value="B-BOX DOMAIN CONTAINING"/>
    <property type="match status" value="1"/>
</dbReference>
<evidence type="ECO:0000313" key="7">
    <source>
        <dbReference type="Proteomes" id="UP000186698"/>
    </source>
</evidence>
<dbReference type="OrthoDB" id="6105938at2759"/>
<feature type="domain" description="RING-type" evidence="5">
    <location>
        <begin position="19"/>
        <end position="63"/>
    </location>
</feature>
<feature type="domain" description="B box-type" evidence="6">
    <location>
        <begin position="142"/>
        <end position="183"/>
    </location>
</feature>
<dbReference type="SUPFAM" id="SSF57850">
    <property type="entry name" value="RING/U-box"/>
    <property type="match status" value="1"/>
</dbReference>
<gene>
    <name evidence="8" type="primary">LOC121397600</name>
</gene>
<sequence>MQLSVSVMATAGVRDELSCSVCREIYTEPVTLPCGHNYCLVCIERTWDWQKSIEEDPSCPECRHIYGKRPELNRNVILCNIAEQFHTTDPDHGRTGIFCTYCDSSVAAANSCLHCEASLCATRVQEHSNSAEHVFTEPTALFEDTKCSAHKELLRYLCTEDGARVCVSCCLAGEHRGHKVELLMETQVCSKKSLTLMPLFTLSVLGPLHPNLP</sequence>
<evidence type="ECO:0000259" key="6">
    <source>
        <dbReference type="PROSITE" id="PS50119"/>
    </source>
</evidence>
<dbReference type="AlphaFoldDB" id="A0A8J1LP92"/>
<dbReference type="InterPro" id="IPR001841">
    <property type="entry name" value="Znf_RING"/>
</dbReference>
<dbReference type="PROSITE" id="PS00518">
    <property type="entry name" value="ZF_RING_1"/>
    <property type="match status" value="1"/>
</dbReference>